<dbReference type="OrthoDB" id="770239at2759"/>
<feature type="compositionally biased region" description="Basic and acidic residues" evidence="1">
    <location>
        <begin position="136"/>
        <end position="146"/>
    </location>
</feature>
<dbReference type="Proteomes" id="UP000827889">
    <property type="component" value="Chromosome 3"/>
</dbReference>
<dbReference type="RefSeq" id="XP_030533648.1">
    <property type="nucleotide sequence ID" value="XM_030677788.1"/>
</dbReference>
<dbReference type="InterPro" id="IPR025486">
    <property type="entry name" value="DUF4378"/>
</dbReference>
<dbReference type="Pfam" id="PF14309">
    <property type="entry name" value="DUF4378"/>
    <property type="match status" value="1"/>
</dbReference>
<dbReference type="PANTHER" id="PTHR47212">
    <property type="entry name" value="ADHESIN-LIKE PROTEIN, PUTATIVE (DUF3741)-RELATED"/>
    <property type="match status" value="1"/>
</dbReference>
<name>A0A8B8PHN9_9MYRT</name>
<evidence type="ECO:0000256" key="1">
    <source>
        <dbReference type="SAM" id="MobiDB-lite"/>
    </source>
</evidence>
<dbReference type="KEGG" id="rarg:115743139"/>
<sequence>MAKKSQRRPVQREKNQASCMWGLIRILDFRSSRKLLTDQTRPDRLVAGAANPRNKLELLNSCDEDLEGMLDCEEGMEMIGAAGKNSVKSLIEKELVSEDVKTGVSKTGIEHKRSSLAQEESQRKKNRKRSKRSLKKSYDLDRDHFGPTEGSELKCSCDQNTYQLLAANHNENEIVEDLCQEISQKSSGCKKCDPYGQVRVLLNSKHSDMEEKLFELINEFLSKQLTSGKHLKECENMQCSTDVKMLQFLASAEFSLLDLLRDPNKTVMQYIQSLQDSHLESPEEFNLSGEQDGLRQYEDSLHHEQLDKLGRRAESQGEKSFNRNEKSPVSNRIVILKPGMTDPLQLKRGCNPCSSPQILYTAKRQSTRANAHYFISDIKRKLKNMVVKEHPGITVDGPEKWHCRGQPILGSVGENVGKCSASKDHLYVELAGIKREKSKDKPGDIQVSTKMEAADNHEHRLSNVYVEAKKHLFEMLNHGDADAVSLSRQCPETLGRILSNPKLNCFPTVSPRSDSKHGILNHPHSSTRRTIESCISKSFTGSVQTLESDLNITEMVLSSDKVETADASTREEMISEDICGATRLVIQGDHHISGPPSEPVKSLGVSVESIPEDECSKPMTKKSYGMEQQPLSLCSSPPSALTIKRVEDLELVIDRSDRPSPVSVLEPLFTEDDISPACPVPVELSTQSLLVEFEDDFSTTDEEIYLRNFEAEKELVFEYVKKVLEVSNLDCDDLYLKSQSSDQLIELSVLDEVDFFGDHLHSDHKLLFDCINEVLLEVFEYDGSCYPSVSFVKRRINPIPNMKYAVLEVCRGVHWHLLPLPLPRSLEQIVQKDMSRMGTWMGLHFDVQNIGVEMSEAIIAELIEEIMSSCVNERVRRANAVQSVLLGHMKLEAWPLAHDKYDQMVFFC</sequence>
<keyword evidence="3" id="KW-1185">Reference proteome</keyword>
<dbReference type="GeneID" id="115743139"/>
<proteinExistence type="predicted"/>
<evidence type="ECO:0000259" key="2">
    <source>
        <dbReference type="Pfam" id="PF14309"/>
    </source>
</evidence>
<accession>A0A8B8PHN9</accession>
<evidence type="ECO:0000313" key="3">
    <source>
        <dbReference type="Proteomes" id="UP000827889"/>
    </source>
</evidence>
<dbReference type="PANTHER" id="PTHR47212:SF4">
    <property type="entry name" value="ADHESIN-LIKE PROTEIN, PUTATIVE (DUF3741)-RELATED"/>
    <property type="match status" value="1"/>
</dbReference>
<dbReference type="RefSeq" id="XP_048132188.1">
    <property type="nucleotide sequence ID" value="XM_048276231.1"/>
</dbReference>
<evidence type="ECO:0000313" key="7">
    <source>
        <dbReference type="RefSeq" id="XP_030533652.1"/>
    </source>
</evidence>
<gene>
    <name evidence="4 5 6 7 8" type="primary">LOC115743139</name>
</gene>
<dbReference type="RefSeq" id="XP_030533651.1">
    <property type="nucleotide sequence ID" value="XM_030677791.1"/>
</dbReference>
<evidence type="ECO:0000313" key="5">
    <source>
        <dbReference type="RefSeq" id="XP_030533649.1"/>
    </source>
</evidence>
<feature type="region of interest" description="Disordered" evidence="1">
    <location>
        <begin position="102"/>
        <end position="151"/>
    </location>
</feature>
<feature type="compositionally biased region" description="Basic residues" evidence="1">
    <location>
        <begin position="124"/>
        <end position="135"/>
    </location>
</feature>
<reference evidence="4 5" key="1">
    <citation type="submission" date="2025-04" db="UniProtKB">
        <authorList>
            <consortium name="RefSeq"/>
        </authorList>
    </citation>
    <scope>IDENTIFICATION</scope>
    <source>
        <tissue evidence="8">Leaf</tissue>
    </source>
</reference>
<dbReference type="AlphaFoldDB" id="A0A8B8PHN9"/>
<evidence type="ECO:0000313" key="6">
    <source>
        <dbReference type="RefSeq" id="XP_030533651.1"/>
    </source>
</evidence>
<dbReference type="RefSeq" id="XP_030533652.1">
    <property type="nucleotide sequence ID" value="XM_030677792.1"/>
</dbReference>
<protein>
    <submittedName>
        <fullName evidence="4 5">Uncharacterized protein LOC115743139</fullName>
    </submittedName>
</protein>
<organism evidence="3 4">
    <name type="scientific">Rhodamnia argentea</name>
    <dbReference type="NCBI Taxonomy" id="178133"/>
    <lineage>
        <taxon>Eukaryota</taxon>
        <taxon>Viridiplantae</taxon>
        <taxon>Streptophyta</taxon>
        <taxon>Embryophyta</taxon>
        <taxon>Tracheophyta</taxon>
        <taxon>Spermatophyta</taxon>
        <taxon>Magnoliopsida</taxon>
        <taxon>eudicotyledons</taxon>
        <taxon>Gunneridae</taxon>
        <taxon>Pentapetalae</taxon>
        <taxon>rosids</taxon>
        <taxon>malvids</taxon>
        <taxon>Myrtales</taxon>
        <taxon>Myrtaceae</taxon>
        <taxon>Myrtoideae</taxon>
        <taxon>Myrteae</taxon>
        <taxon>Australasian group</taxon>
        <taxon>Rhodamnia</taxon>
    </lineage>
</organism>
<evidence type="ECO:0000313" key="8">
    <source>
        <dbReference type="RefSeq" id="XP_048132188.1"/>
    </source>
</evidence>
<evidence type="ECO:0000313" key="4">
    <source>
        <dbReference type="RefSeq" id="XP_030533648.1"/>
    </source>
</evidence>
<dbReference type="RefSeq" id="XP_030533649.1">
    <property type="nucleotide sequence ID" value="XM_030677789.1"/>
</dbReference>
<feature type="domain" description="DUF4378" evidence="2">
    <location>
        <begin position="717"/>
        <end position="865"/>
    </location>
</feature>